<dbReference type="Proteomes" id="UP001158067">
    <property type="component" value="Unassembled WGS sequence"/>
</dbReference>
<evidence type="ECO:0000313" key="2">
    <source>
        <dbReference type="Proteomes" id="UP001158067"/>
    </source>
</evidence>
<name>A0ABY1PVN6_9BACT</name>
<proteinExistence type="predicted"/>
<dbReference type="EMBL" id="FXUG01000001">
    <property type="protein sequence ID" value="SMP43516.1"/>
    <property type="molecule type" value="Genomic_DNA"/>
</dbReference>
<comment type="caution">
    <text evidence="1">The sequence shown here is derived from an EMBL/GenBank/DDBJ whole genome shotgun (WGS) entry which is preliminary data.</text>
</comment>
<reference evidence="1 2" key="1">
    <citation type="submission" date="2017-05" db="EMBL/GenBank/DDBJ databases">
        <authorList>
            <person name="Varghese N."/>
            <person name="Submissions S."/>
        </authorList>
    </citation>
    <scope>NUCLEOTIDE SEQUENCE [LARGE SCALE GENOMIC DNA]</scope>
    <source>
        <strain evidence="1 2">DSM 25457</strain>
    </source>
</reference>
<keyword evidence="2" id="KW-1185">Reference proteome</keyword>
<sequence>MFLRWQCEGEPEGPMQSCVGAIAGLDFGGLGQNFLNHLRSL</sequence>
<accession>A0ABY1PVN6</accession>
<organism evidence="1 2">
    <name type="scientific">Neorhodopirellula lusitana</name>
    <dbReference type="NCBI Taxonomy" id="445327"/>
    <lineage>
        <taxon>Bacteria</taxon>
        <taxon>Pseudomonadati</taxon>
        <taxon>Planctomycetota</taxon>
        <taxon>Planctomycetia</taxon>
        <taxon>Pirellulales</taxon>
        <taxon>Pirellulaceae</taxon>
        <taxon>Neorhodopirellula</taxon>
    </lineage>
</organism>
<evidence type="ECO:0000313" key="1">
    <source>
        <dbReference type="EMBL" id="SMP43516.1"/>
    </source>
</evidence>
<gene>
    <name evidence="1" type="ORF">SAMN06265222_101948</name>
</gene>
<protein>
    <submittedName>
        <fullName evidence="1">Uncharacterized protein</fullName>
    </submittedName>
</protein>